<proteinExistence type="predicted"/>
<dbReference type="Proteomes" id="UP000192721">
    <property type="component" value="Unassembled WGS sequence"/>
</dbReference>
<dbReference type="PANTHER" id="PTHR42966">
    <property type="entry name" value="N-ACETYLNEURAMINATE SYNTHASE"/>
    <property type="match status" value="1"/>
</dbReference>
<protein>
    <submittedName>
        <fullName evidence="2">N-acetylneuraminate synthase</fullName>
    </submittedName>
</protein>
<dbReference type="AlphaFoldDB" id="A0A1W0D6V6"/>
<comment type="caution">
    <text evidence="2">The sequence shown here is derived from an EMBL/GenBank/DDBJ whole genome shotgun (WGS) entry which is preliminary data.</text>
</comment>
<dbReference type="CDD" id="cd11615">
    <property type="entry name" value="SAF_NeuB_like"/>
    <property type="match status" value="1"/>
</dbReference>
<dbReference type="EMBL" id="MUKV01000004">
    <property type="protein sequence ID" value="OQS42706.1"/>
    <property type="molecule type" value="Genomic_DNA"/>
</dbReference>
<dbReference type="GO" id="GO:0016051">
    <property type="term" value="P:carbohydrate biosynthetic process"/>
    <property type="evidence" value="ECO:0007669"/>
    <property type="project" value="InterPro"/>
</dbReference>
<dbReference type="InterPro" id="IPR057736">
    <property type="entry name" value="SAF_PseI/NeuA/NeuB"/>
</dbReference>
<dbReference type="Gene3D" id="3.20.20.70">
    <property type="entry name" value="Aldolase class I"/>
    <property type="match status" value="1"/>
</dbReference>
<dbReference type="Pfam" id="PF03102">
    <property type="entry name" value="NeuB"/>
    <property type="match status" value="1"/>
</dbReference>
<dbReference type="GO" id="GO:0047444">
    <property type="term" value="F:N-acylneuraminate-9-phosphate synthase activity"/>
    <property type="evidence" value="ECO:0007669"/>
    <property type="project" value="TreeGrafter"/>
</dbReference>
<sequence length="356" mass="39792">MTVHFGQRIVGDGQPCFITYEAGPTHTSLASAKELVKLAAEAGADAIKFQIFDPDRLCADKKQLFSYDVLVDKDSGKMETVEEPLYEILKRRCLLESEWRELKAYCDSLNLAFFSTVSFEEDIQLLESLHCDSIKIASADVNHFPLLRQAARTGLCLQLDTGNASLGEIEAAVDVIRSEGNENIIIHQCPSGYPARLASINLNIIPTLKRMFPYPVAFSDHTPGWDMDVAALALGANLLEKTITMDRTTRSVEHVFSLEPQEMSRFVQAIRDVEVALGCNRRIMHPEELLKRQRIRRSAYLKQAGKAGQKLSELQVEFRRPGFGMAPNEYEALLDCVLVRDLDSGHMLLMGDLSNG</sequence>
<dbReference type="SUPFAM" id="SSF51269">
    <property type="entry name" value="AFP III-like domain"/>
    <property type="match status" value="1"/>
</dbReference>
<accession>A0A1W0D6V6</accession>
<evidence type="ECO:0000313" key="2">
    <source>
        <dbReference type="EMBL" id="OQS42706.1"/>
    </source>
</evidence>
<dbReference type="InterPro" id="IPR006190">
    <property type="entry name" value="SAF_AFP_Neu5Ac"/>
</dbReference>
<dbReference type="InterPro" id="IPR051690">
    <property type="entry name" value="PseI-like"/>
</dbReference>
<dbReference type="InterPro" id="IPR013785">
    <property type="entry name" value="Aldolase_TIM"/>
</dbReference>
<reference evidence="2 3" key="1">
    <citation type="submission" date="2017-02" db="EMBL/GenBank/DDBJ databases">
        <title>Chromobacterium haemolyticum H5244.</title>
        <authorList>
            <person name="Gulvik C.A."/>
        </authorList>
    </citation>
    <scope>NUCLEOTIDE SEQUENCE [LARGE SCALE GENOMIC DNA]</scope>
    <source>
        <strain evidence="2 3">H5244</strain>
    </source>
</reference>
<dbReference type="PROSITE" id="PS50844">
    <property type="entry name" value="AFP_LIKE"/>
    <property type="match status" value="1"/>
</dbReference>
<dbReference type="InterPro" id="IPR013132">
    <property type="entry name" value="PseI/NeuA/B-like_N"/>
</dbReference>
<dbReference type="Gene3D" id="3.90.1210.10">
    <property type="entry name" value="Antifreeze-like/N-acetylneuraminic acid synthase C-terminal domain"/>
    <property type="match status" value="1"/>
</dbReference>
<evidence type="ECO:0000259" key="1">
    <source>
        <dbReference type="PROSITE" id="PS50844"/>
    </source>
</evidence>
<dbReference type="SUPFAM" id="SSF51569">
    <property type="entry name" value="Aldolase"/>
    <property type="match status" value="1"/>
</dbReference>
<organism evidence="2 3">
    <name type="scientific">Chromobacterium haemolyticum</name>
    <dbReference type="NCBI Taxonomy" id="394935"/>
    <lineage>
        <taxon>Bacteria</taxon>
        <taxon>Pseudomonadati</taxon>
        <taxon>Pseudomonadota</taxon>
        <taxon>Betaproteobacteria</taxon>
        <taxon>Neisseriales</taxon>
        <taxon>Chromobacteriaceae</taxon>
        <taxon>Chromobacterium</taxon>
    </lineage>
</organism>
<gene>
    <name evidence="2" type="ORF">B0T45_04875</name>
</gene>
<dbReference type="RefSeq" id="WP_043642089.1">
    <property type="nucleotide sequence ID" value="NZ_CP109905.1"/>
</dbReference>
<feature type="domain" description="AFP-like" evidence="1">
    <location>
        <begin position="298"/>
        <end position="356"/>
    </location>
</feature>
<name>A0A1W0D6V6_9NEIS</name>
<dbReference type="InterPro" id="IPR036732">
    <property type="entry name" value="AFP_Neu5c_C_sf"/>
</dbReference>
<dbReference type="PANTHER" id="PTHR42966:SF1">
    <property type="entry name" value="SIALIC ACID SYNTHASE"/>
    <property type="match status" value="1"/>
</dbReference>
<evidence type="ECO:0000313" key="3">
    <source>
        <dbReference type="Proteomes" id="UP000192721"/>
    </source>
</evidence>